<evidence type="ECO:0000313" key="3">
    <source>
        <dbReference type="Proteomes" id="UP000265515"/>
    </source>
</evidence>
<dbReference type="AlphaFoldDB" id="A0A388MG13"/>
<accession>A0A388MG13</accession>
<evidence type="ECO:0000256" key="1">
    <source>
        <dbReference type="SAM" id="MobiDB-lite"/>
    </source>
</evidence>
<dbReference type="EMBL" id="BFEA01002002">
    <property type="protein sequence ID" value="GBG93490.1"/>
    <property type="molecule type" value="Genomic_DNA"/>
</dbReference>
<dbReference type="Gramene" id="GBG93490">
    <property type="protein sequence ID" value="GBG93490"/>
    <property type="gene ID" value="CBR_g71803"/>
</dbReference>
<evidence type="ECO:0000313" key="2">
    <source>
        <dbReference type="EMBL" id="GBG93490.1"/>
    </source>
</evidence>
<protein>
    <recommendedName>
        <fullName evidence="4">F-box domain-containing protein</fullName>
    </recommendedName>
</protein>
<feature type="region of interest" description="Disordered" evidence="1">
    <location>
        <begin position="242"/>
        <end position="291"/>
    </location>
</feature>
<feature type="non-terminal residue" evidence="2">
    <location>
        <position position="1"/>
    </location>
</feature>
<dbReference type="STRING" id="69332.A0A388MG13"/>
<dbReference type="Gene3D" id="1.20.1280.50">
    <property type="match status" value="1"/>
</dbReference>
<dbReference type="InterPro" id="IPR036047">
    <property type="entry name" value="F-box-like_dom_sf"/>
</dbReference>
<dbReference type="GO" id="GO:0005634">
    <property type="term" value="C:nucleus"/>
    <property type="evidence" value="ECO:0007669"/>
    <property type="project" value="TreeGrafter"/>
</dbReference>
<feature type="region of interest" description="Disordered" evidence="1">
    <location>
        <begin position="28"/>
        <end position="109"/>
    </location>
</feature>
<dbReference type="GO" id="GO:0061458">
    <property type="term" value="P:reproductive system development"/>
    <property type="evidence" value="ECO:0007669"/>
    <property type="project" value="TreeGrafter"/>
</dbReference>
<feature type="compositionally biased region" description="Low complexity" evidence="1">
    <location>
        <begin position="256"/>
        <end position="288"/>
    </location>
</feature>
<dbReference type="OrthoDB" id="8062037at2759"/>
<dbReference type="SUPFAM" id="SSF81383">
    <property type="entry name" value="F-box domain"/>
    <property type="match status" value="1"/>
</dbReference>
<comment type="caution">
    <text evidence="2">The sequence shown here is derived from an EMBL/GenBank/DDBJ whole genome shotgun (WGS) entry which is preliminary data.</text>
</comment>
<evidence type="ECO:0008006" key="4">
    <source>
        <dbReference type="Google" id="ProtNLM"/>
    </source>
</evidence>
<dbReference type="PANTHER" id="PTHR47149">
    <property type="entry name" value="F-BOX PROTEIN RMF"/>
    <property type="match status" value="1"/>
</dbReference>
<keyword evidence="3" id="KW-1185">Reference proteome</keyword>
<name>A0A388MG13_CHABU</name>
<organism evidence="2 3">
    <name type="scientific">Chara braunii</name>
    <name type="common">Braun's stonewort</name>
    <dbReference type="NCBI Taxonomy" id="69332"/>
    <lineage>
        <taxon>Eukaryota</taxon>
        <taxon>Viridiplantae</taxon>
        <taxon>Streptophyta</taxon>
        <taxon>Charophyceae</taxon>
        <taxon>Charales</taxon>
        <taxon>Characeae</taxon>
        <taxon>Chara</taxon>
    </lineage>
</organism>
<dbReference type="Proteomes" id="UP000265515">
    <property type="component" value="Unassembled WGS sequence"/>
</dbReference>
<feature type="compositionally biased region" description="Basic and acidic residues" evidence="1">
    <location>
        <begin position="242"/>
        <end position="251"/>
    </location>
</feature>
<dbReference type="PANTHER" id="PTHR47149:SF1">
    <property type="entry name" value="F-BOX PROTEIN RMF"/>
    <property type="match status" value="1"/>
</dbReference>
<sequence>SVKRSPCSSSTDSSTIARVRAARRLSAIARSRDESLGSPEIPVKTMGKPSDDVTGSTSNECTPDGSCKQPQVCRPSNKAGDKQISKRRRTSDAYAEGGESQGDAHGKRQLTADTVKGEADASALRQCDAENQRVNSDVWLSIISFLKAKEVVTVAMLNREFHLLAMEEEVWRCVCERQLGIVIPGGLSKPSLSWRALFRSVTDGRHSFKYQQQDKHLDWMRLGVFEVRSGMVIATDTLRADNKGKQGHCEDGPVNSAKASRSDPPSSPPAFTSSSSAPSSSSSPSSSSEVDAYGVSREDGFSQAIGNVRQGSWIADMHLLRCPLCDSPTCEGTMQALDAWHSELFLHDEAVNKKWSYQELSSRNSTDDVPAAVAAIFDAEEFNQPTTRCSKEMLNLKSWAGPEGDWQPRGRVSSFAAAVCTNLQENAGLNVKCYAMRAGDRGPVMGIRITQQLN</sequence>
<proteinExistence type="predicted"/>
<gene>
    <name evidence="2" type="ORF">CBR_g71803</name>
</gene>
<reference evidence="2 3" key="1">
    <citation type="journal article" date="2018" name="Cell">
        <title>The Chara Genome: Secondary Complexity and Implications for Plant Terrestrialization.</title>
        <authorList>
            <person name="Nishiyama T."/>
            <person name="Sakayama H."/>
            <person name="Vries J.D."/>
            <person name="Buschmann H."/>
            <person name="Saint-Marcoux D."/>
            <person name="Ullrich K.K."/>
            <person name="Haas F.B."/>
            <person name="Vanderstraeten L."/>
            <person name="Becker D."/>
            <person name="Lang D."/>
            <person name="Vosolsobe S."/>
            <person name="Rombauts S."/>
            <person name="Wilhelmsson P.K.I."/>
            <person name="Janitza P."/>
            <person name="Kern R."/>
            <person name="Heyl A."/>
            <person name="Rumpler F."/>
            <person name="Villalobos L.I.A.C."/>
            <person name="Clay J.M."/>
            <person name="Skokan R."/>
            <person name="Toyoda A."/>
            <person name="Suzuki Y."/>
            <person name="Kagoshima H."/>
            <person name="Schijlen E."/>
            <person name="Tajeshwar N."/>
            <person name="Catarino B."/>
            <person name="Hetherington A.J."/>
            <person name="Saltykova A."/>
            <person name="Bonnot C."/>
            <person name="Breuninger H."/>
            <person name="Symeonidi A."/>
            <person name="Radhakrishnan G.V."/>
            <person name="Van Nieuwerburgh F."/>
            <person name="Deforce D."/>
            <person name="Chang C."/>
            <person name="Karol K.G."/>
            <person name="Hedrich R."/>
            <person name="Ulvskov P."/>
            <person name="Glockner G."/>
            <person name="Delwiche C.F."/>
            <person name="Petrasek J."/>
            <person name="Van de Peer Y."/>
            <person name="Friml J."/>
            <person name="Beilby M."/>
            <person name="Dolan L."/>
            <person name="Kohara Y."/>
            <person name="Sugano S."/>
            <person name="Fujiyama A."/>
            <person name="Delaux P.-M."/>
            <person name="Quint M."/>
            <person name="TheiBen G."/>
            <person name="Hagemann M."/>
            <person name="Harholt J."/>
            <person name="Dunand C."/>
            <person name="Zachgo S."/>
            <person name="Langdale J."/>
            <person name="Maumus F."/>
            <person name="Straeten D.V.D."/>
            <person name="Gould S.B."/>
            <person name="Rensing S.A."/>
        </authorList>
    </citation>
    <scope>NUCLEOTIDE SEQUENCE [LARGE SCALE GENOMIC DNA]</scope>
    <source>
        <strain evidence="2 3">S276</strain>
    </source>
</reference>